<keyword evidence="2" id="KW-0963">Cytoplasm</keyword>
<evidence type="ECO:0000313" key="11">
    <source>
        <dbReference type="EMBL" id="CAB4722520.1"/>
    </source>
</evidence>
<dbReference type="GO" id="GO:0006310">
    <property type="term" value="P:DNA recombination"/>
    <property type="evidence" value="ECO:0007669"/>
    <property type="project" value="UniProtKB-KW"/>
</dbReference>
<dbReference type="EMBL" id="CAEZYH010000048">
    <property type="protein sequence ID" value="CAB4722520.1"/>
    <property type="molecule type" value="Genomic_DNA"/>
</dbReference>
<evidence type="ECO:0000256" key="7">
    <source>
        <dbReference type="ARBA" id="ARBA00023172"/>
    </source>
</evidence>
<proteinExistence type="inferred from homology"/>
<dbReference type="Pfam" id="PF00589">
    <property type="entry name" value="Phage_integrase"/>
    <property type="match status" value="1"/>
</dbReference>
<dbReference type="InterPro" id="IPR050090">
    <property type="entry name" value="Tyrosine_recombinase_XerCD"/>
</dbReference>
<protein>
    <submittedName>
        <fullName evidence="14">Unannotated protein</fullName>
    </submittedName>
</protein>
<dbReference type="GO" id="GO:0005737">
    <property type="term" value="C:cytoplasm"/>
    <property type="evidence" value="ECO:0007669"/>
    <property type="project" value="UniProtKB-SubCell"/>
</dbReference>
<dbReference type="InterPro" id="IPR002104">
    <property type="entry name" value="Integrase_catalytic"/>
</dbReference>
<evidence type="ECO:0000313" key="13">
    <source>
        <dbReference type="EMBL" id="CAB4792174.1"/>
    </source>
</evidence>
<dbReference type="HAMAP" id="MF_01808">
    <property type="entry name" value="Recomb_XerC_XerD"/>
    <property type="match status" value="1"/>
</dbReference>
<keyword evidence="5" id="KW-0229">DNA integration</keyword>
<organism evidence="14">
    <name type="scientific">freshwater metagenome</name>
    <dbReference type="NCBI Taxonomy" id="449393"/>
    <lineage>
        <taxon>unclassified sequences</taxon>
        <taxon>metagenomes</taxon>
        <taxon>ecological metagenomes</taxon>
    </lineage>
</organism>
<dbReference type="InterPro" id="IPR013762">
    <property type="entry name" value="Integrase-like_cat_sf"/>
</dbReference>
<dbReference type="SUPFAM" id="SSF56349">
    <property type="entry name" value="DNA breaking-rejoining enzymes"/>
    <property type="match status" value="1"/>
</dbReference>
<evidence type="ECO:0000256" key="4">
    <source>
        <dbReference type="ARBA" id="ARBA00022829"/>
    </source>
</evidence>
<dbReference type="PROSITE" id="PS51900">
    <property type="entry name" value="CB"/>
    <property type="match status" value="1"/>
</dbReference>
<evidence type="ECO:0000256" key="1">
    <source>
        <dbReference type="ARBA" id="ARBA00004496"/>
    </source>
</evidence>
<dbReference type="GO" id="GO:0051301">
    <property type="term" value="P:cell division"/>
    <property type="evidence" value="ECO:0007669"/>
    <property type="project" value="UniProtKB-KW"/>
</dbReference>
<dbReference type="GO" id="GO:0003677">
    <property type="term" value="F:DNA binding"/>
    <property type="evidence" value="ECO:0007669"/>
    <property type="project" value="UniProtKB-KW"/>
</dbReference>
<dbReference type="EMBL" id="CAEZZP010000011">
    <property type="protein sequence ID" value="CAB4764240.1"/>
    <property type="molecule type" value="Genomic_DNA"/>
</dbReference>
<dbReference type="AlphaFoldDB" id="A0A6J7CMY8"/>
<sequence>MKQPLSTPWGVDDFIGSLTSVSENTLAAYRSDLVDFVEWAERGLADAPAQVDRLILRRYLAYLGTRSYAKRSIARKASALRRYFSWARRTGLVEIDPAVALRAPSGEGRLPRVLDGPELQTLLEPIEVDESEPLWRRRRNDALLEVLYGSGLRVSELCNLDIDSVNLKRSVVTVWGKGGKERRVPMSLAAIETVRDWLKSRSEVVGEASGVALFLNAHGKRLGTRDVRRVLDERSVNPTHPHALRHTYATHLLDGGADLRSVQELLGHSDVATTQRYTHVSKERLRSVYTSTHPRA</sequence>
<dbReference type="InterPro" id="IPR010998">
    <property type="entry name" value="Integrase_recombinase_N"/>
</dbReference>
<gene>
    <name evidence="11" type="ORF">UFOPK2658_01145</name>
    <name evidence="12" type="ORF">UFOPK2880_00324</name>
    <name evidence="13" type="ORF">UFOPK3004_00101</name>
    <name evidence="14" type="ORF">UFOPK3304_00351</name>
    <name evidence="15" type="ORF">UFOPK3494_00338</name>
    <name evidence="16" type="ORF">UFOPK4134_00623</name>
</gene>
<comment type="subcellular location">
    <subcellularLocation>
        <location evidence="1">Cytoplasm</location>
    </subcellularLocation>
</comment>
<name>A0A6J7CMY8_9ZZZZ</name>
<keyword evidence="3" id="KW-0132">Cell division</keyword>
<dbReference type="Pfam" id="PF02899">
    <property type="entry name" value="Phage_int_SAM_1"/>
    <property type="match status" value="1"/>
</dbReference>
<dbReference type="InterPro" id="IPR023009">
    <property type="entry name" value="Tyrosine_recombinase_XerC/XerD"/>
</dbReference>
<evidence type="ECO:0000256" key="2">
    <source>
        <dbReference type="ARBA" id="ARBA00022490"/>
    </source>
</evidence>
<dbReference type="EMBL" id="CAFBPS010000032">
    <property type="protein sequence ID" value="CAB5026706.1"/>
    <property type="molecule type" value="Genomic_DNA"/>
</dbReference>
<evidence type="ECO:0000313" key="12">
    <source>
        <dbReference type="EMBL" id="CAB4764240.1"/>
    </source>
</evidence>
<evidence type="ECO:0000256" key="5">
    <source>
        <dbReference type="ARBA" id="ARBA00022908"/>
    </source>
</evidence>
<dbReference type="PANTHER" id="PTHR30349:SF77">
    <property type="entry name" value="TYROSINE RECOMBINASE XERC"/>
    <property type="match status" value="1"/>
</dbReference>
<dbReference type="GO" id="GO:0015074">
    <property type="term" value="P:DNA integration"/>
    <property type="evidence" value="ECO:0007669"/>
    <property type="project" value="UniProtKB-KW"/>
</dbReference>
<dbReference type="CDD" id="cd00798">
    <property type="entry name" value="INT_XerDC_C"/>
    <property type="match status" value="1"/>
</dbReference>
<evidence type="ECO:0000259" key="9">
    <source>
        <dbReference type="PROSITE" id="PS51898"/>
    </source>
</evidence>
<evidence type="ECO:0000313" key="15">
    <source>
        <dbReference type="EMBL" id="CAB4890820.1"/>
    </source>
</evidence>
<evidence type="ECO:0000256" key="6">
    <source>
        <dbReference type="ARBA" id="ARBA00023125"/>
    </source>
</evidence>
<dbReference type="GO" id="GO:0007059">
    <property type="term" value="P:chromosome segregation"/>
    <property type="evidence" value="ECO:0007669"/>
    <property type="project" value="UniProtKB-KW"/>
</dbReference>
<keyword evidence="8" id="KW-0131">Cell cycle</keyword>
<accession>A0A6J7CMY8</accession>
<reference evidence="14" key="1">
    <citation type="submission" date="2020-05" db="EMBL/GenBank/DDBJ databases">
        <authorList>
            <person name="Chiriac C."/>
            <person name="Salcher M."/>
            <person name="Ghai R."/>
            <person name="Kavagutti S V."/>
        </authorList>
    </citation>
    <scope>NUCLEOTIDE SEQUENCE</scope>
</reference>
<evidence type="ECO:0000313" key="14">
    <source>
        <dbReference type="EMBL" id="CAB4859146.1"/>
    </source>
</evidence>
<dbReference type="EMBL" id="CAFBMF010000012">
    <property type="protein sequence ID" value="CAB4890820.1"/>
    <property type="molecule type" value="Genomic_DNA"/>
</dbReference>
<dbReference type="EMBL" id="CAFBLJ010000011">
    <property type="protein sequence ID" value="CAB4859146.1"/>
    <property type="molecule type" value="Genomic_DNA"/>
</dbReference>
<evidence type="ECO:0000256" key="8">
    <source>
        <dbReference type="ARBA" id="ARBA00023306"/>
    </source>
</evidence>
<dbReference type="InterPro" id="IPR011010">
    <property type="entry name" value="DNA_brk_join_enz"/>
</dbReference>
<feature type="domain" description="Core-binding (CB)" evidence="10">
    <location>
        <begin position="5"/>
        <end position="88"/>
    </location>
</feature>
<dbReference type="EMBL" id="CAFAAL010000004">
    <property type="protein sequence ID" value="CAB4792174.1"/>
    <property type="molecule type" value="Genomic_DNA"/>
</dbReference>
<keyword evidence="7" id="KW-0233">DNA recombination</keyword>
<feature type="domain" description="Tyr recombinase" evidence="9">
    <location>
        <begin position="109"/>
        <end position="290"/>
    </location>
</feature>
<dbReference type="Gene3D" id="1.10.150.130">
    <property type="match status" value="1"/>
</dbReference>
<dbReference type="Gene3D" id="1.10.443.10">
    <property type="entry name" value="Intergrase catalytic core"/>
    <property type="match status" value="1"/>
</dbReference>
<dbReference type="InterPro" id="IPR044068">
    <property type="entry name" value="CB"/>
</dbReference>
<evidence type="ECO:0000256" key="3">
    <source>
        <dbReference type="ARBA" id="ARBA00022618"/>
    </source>
</evidence>
<keyword evidence="4" id="KW-0159">Chromosome partition</keyword>
<keyword evidence="6" id="KW-0238">DNA-binding</keyword>
<dbReference type="PANTHER" id="PTHR30349">
    <property type="entry name" value="PHAGE INTEGRASE-RELATED"/>
    <property type="match status" value="1"/>
</dbReference>
<evidence type="ECO:0000259" key="10">
    <source>
        <dbReference type="PROSITE" id="PS51900"/>
    </source>
</evidence>
<dbReference type="PROSITE" id="PS51898">
    <property type="entry name" value="TYR_RECOMBINASE"/>
    <property type="match status" value="1"/>
</dbReference>
<evidence type="ECO:0000313" key="16">
    <source>
        <dbReference type="EMBL" id="CAB5026706.1"/>
    </source>
</evidence>
<dbReference type="InterPro" id="IPR004107">
    <property type="entry name" value="Integrase_SAM-like_N"/>
</dbReference>